<accession>A0A699VFV0</accession>
<feature type="non-terminal residue" evidence="1">
    <location>
        <position position="115"/>
    </location>
</feature>
<name>A0A699VFV0_TANCI</name>
<gene>
    <name evidence="1" type="ORF">Tci_905122</name>
</gene>
<sequence>MPAWRWPGLLRPPATRPVDLSRHLRPRFFPAAGQSAFERLASLGAVFEARNEGFSHRLIAVEAENKRYVDVDAFRDERADGGQALHRGGHFYHHVGTVNGLPQLATFGDGAFGVV</sequence>
<proteinExistence type="predicted"/>
<protein>
    <submittedName>
        <fullName evidence="1">Uncharacterized protein</fullName>
    </submittedName>
</protein>
<dbReference type="EMBL" id="BKCJ011432125">
    <property type="protein sequence ID" value="GFD33153.1"/>
    <property type="molecule type" value="Genomic_DNA"/>
</dbReference>
<reference evidence="1" key="1">
    <citation type="journal article" date="2019" name="Sci. Rep.">
        <title>Draft genome of Tanacetum cinerariifolium, the natural source of mosquito coil.</title>
        <authorList>
            <person name="Yamashiro T."/>
            <person name="Shiraishi A."/>
            <person name="Satake H."/>
            <person name="Nakayama K."/>
        </authorList>
    </citation>
    <scope>NUCLEOTIDE SEQUENCE</scope>
</reference>
<evidence type="ECO:0000313" key="1">
    <source>
        <dbReference type="EMBL" id="GFD33153.1"/>
    </source>
</evidence>
<comment type="caution">
    <text evidence="1">The sequence shown here is derived from an EMBL/GenBank/DDBJ whole genome shotgun (WGS) entry which is preliminary data.</text>
</comment>
<dbReference type="AlphaFoldDB" id="A0A699VFV0"/>
<organism evidence="1">
    <name type="scientific">Tanacetum cinerariifolium</name>
    <name type="common">Dalmatian daisy</name>
    <name type="synonym">Chrysanthemum cinerariifolium</name>
    <dbReference type="NCBI Taxonomy" id="118510"/>
    <lineage>
        <taxon>Eukaryota</taxon>
        <taxon>Viridiplantae</taxon>
        <taxon>Streptophyta</taxon>
        <taxon>Embryophyta</taxon>
        <taxon>Tracheophyta</taxon>
        <taxon>Spermatophyta</taxon>
        <taxon>Magnoliopsida</taxon>
        <taxon>eudicotyledons</taxon>
        <taxon>Gunneridae</taxon>
        <taxon>Pentapetalae</taxon>
        <taxon>asterids</taxon>
        <taxon>campanulids</taxon>
        <taxon>Asterales</taxon>
        <taxon>Asteraceae</taxon>
        <taxon>Asteroideae</taxon>
        <taxon>Anthemideae</taxon>
        <taxon>Anthemidinae</taxon>
        <taxon>Tanacetum</taxon>
    </lineage>
</organism>